<reference evidence="1" key="1">
    <citation type="submission" date="2015-06" db="EMBL/GenBank/DDBJ databases">
        <authorList>
            <person name="Joergensen T."/>
        </authorList>
    </citation>
    <scope>NUCLEOTIDE SEQUENCE</scope>
    <source>
        <plasmid evidence="1">pRGFK1144</plasmid>
    </source>
</reference>
<protein>
    <submittedName>
        <fullName evidence="1">Uncharacterized protein</fullName>
    </submittedName>
</protein>
<geneLocation type="plasmid" evidence="1">
    <name>pRGFK1144</name>
</geneLocation>
<reference evidence="1" key="2">
    <citation type="submission" date="2015-07" db="EMBL/GenBank/DDBJ databases">
        <title>Plasmids, circular viruses and viroids from rat gut.</title>
        <authorList>
            <person name="Jorgensen T.J."/>
            <person name="Hansen M.A."/>
            <person name="Xu Z."/>
            <person name="Tabak M.A."/>
            <person name="Sorensen S.J."/>
            <person name="Hansen L.H."/>
        </authorList>
    </citation>
    <scope>NUCLEOTIDE SEQUENCE</scope>
    <source>
        <plasmid evidence="1">pRGFK1144</plasmid>
    </source>
</reference>
<name>A0A0H5QLB3_9ZZZZ</name>
<evidence type="ECO:0000313" key="1">
    <source>
        <dbReference type="EMBL" id="CRY96567.1"/>
    </source>
</evidence>
<accession>A0A0H5QLB3</accession>
<dbReference type="EMBL" id="LN853724">
    <property type="protein sequence ID" value="CRY96567.1"/>
    <property type="molecule type" value="Genomic_DNA"/>
</dbReference>
<dbReference type="AlphaFoldDB" id="A0A0H5QLB3"/>
<proteinExistence type="predicted"/>
<sequence length="65" mass="7547">MGQICGICQARQDIEIELDQIDNEIQDAWDLCIDMEGVFEDRIMFLHAMERELERGPALCECVDE</sequence>
<keyword evidence="1" id="KW-0614">Plasmid</keyword>
<organism evidence="1">
    <name type="scientific">uncultured prokaryote</name>
    <dbReference type="NCBI Taxonomy" id="198431"/>
    <lineage>
        <taxon>unclassified sequences</taxon>
        <taxon>environmental samples</taxon>
    </lineage>
</organism>